<reference evidence="1 2" key="1">
    <citation type="submission" date="2018-09" db="EMBL/GenBank/DDBJ databases">
        <title>Genome sequencing of strain 6GH32-13.</title>
        <authorList>
            <person name="Weon H.-Y."/>
            <person name="Heo J."/>
            <person name="Kwon S.-W."/>
        </authorList>
    </citation>
    <scope>NUCLEOTIDE SEQUENCE [LARGE SCALE GENOMIC DNA]</scope>
    <source>
        <strain evidence="1 2">5GH32-13</strain>
    </source>
</reference>
<evidence type="ECO:0008006" key="3">
    <source>
        <dbReference type="Google" id="ProtNLM"/>
    </source>
</evidence>
<organism evidence="1 2">
    <name type="scientific">Paraflavitalea soli</name>
    <dbReference type="NCBI Taxonomy" id="2315862"/>
    <lineage>
        <taxon>Bacteria</taxon>
        <taxon>Pseudomonadati</taxon>
        <taxon>Bacteroidota</taxon>
        <taxon>Chitinophagia</taxon>
        <taxon>Chitinophagales</taxon>
        <taxon>Chitinophagaceae</taxon>
        <taxon>Paraflavitalea</taxon>
    </lineage>
</organism>
<name>A0A3B7MP88_9BACT</name>
<dbReference type="OrthoDB" id="676945at2"/>
<evidence type="ECO:0000313" key="2">
    <source>
        <dbReference type="Proteomes" id="UP000263900"/>
    </source>
</evidence>
<dbReference type="EMBL" id="CP032157">
    <property type="protein sequence ID" value="AXY73385.1"/>
    <property type="molecule type" value="Genomic_DNA"/>
</dbReference>
<dbReference type="Proteomes" id="UP000263900">
    <property type="component" value="Chromosome"/>
</dbReference>
<accession>A0A3B7MP88</accession>
<dbReference type="AlphaFoldDB" id="A0A3B7MP88"/>
<sequence>MHTDVRFKTVRDLINTRSITAFEQIFDTIPKSMIARELRKNTSRIDDIIQRPEELRYKEIKAISLLLGVPCSKIILLFDGDFA</sequence>
<protein>
    <recommendedName>
        <fullName evidence="3">XRE family transcriptional regulator</fullName>
    </recommendedName>
</protein>
<proteinExistence type="predicted"/>
<dbReference type="KEGG" id="pseg:D3H65_05060"/>
<evidence type="ECO:0000313" key="1">
    <source>
        <dbReference type="EMBL" id="AXY73385.1"/>
    </source>
</evidence>
<gene>
    <name evidence="1" type="ORF">D3H65_05060</name>
</gene>
<keyword evidence="2" id="KW-1185">Reference proteome</keyword>